<dbReference type="EMBL" id="CP006569">
    <property type="protein sequence ID" value="AHF77062.1"/>
    <property type="molecule type" value="Genomic_DNA"/>
</dbReference>
<evidence type="ECO:0000313" key="15">
    <source>
        <dbReference type="Proteomes" id="UP000019028"/>
    </source>
</evidence>
<feature type="domain" description="Multidrug resistance protein MdtA-like C-terminal permuted SH3" evidence="13">
    <location>
        <begin position="321"/>
        <end position="377"/>
    </location>
</feature>
<dbReference type="PATRIC" id="fig|1239307.3.peg.2220"/>
<evidence type="ECO:0000259" key="12">
    <source>
        <dbReference type="Pfam" id="PF25944"/>
    </source>
</evidence>
<dbReference type="Pfam" id="PF25917">
    <property type="entry name" value="BSH_RND"/>
    <property type="match status" value="1"/>
</dbReference>
<dbReference type="NCBIfam" id="TIGR01730">
    <property type="entry name" value="RND_mfp"/>
    <property type="match status" value="1"/>
</dbReference>
<dbReference type="SUPFAM" id="SSF111369">
    <property type="entry name" value="HlyD-like secretion proteins"/>
    <property type="match status" value="1"/>
</dbReference>
<dbReference type="Gene3D" id="6.10.140.1990">
    <property type="match status" value="1"/>
</dbReference>
<feature type="domain" description="Multidrug resistance protein MdtA-like beta-barrel" evidence="12">
    <location>
        <begin position="224"/>
        <end position="313"/>
    </location>
</feature>
<comment type="similarity">
    <text evidence="2">Belongs to the membrane fusion protein (MFP) (TC 8.A.1) family.</text>
</comment>
<keyword evidence="9" id="KW-0812">Transmembrane</keyword>
<dbReference type="InterPro" id="IPR058625">
    <property type="entry name" value="MdtA-like_BSH"/>
</dbReference>
<dbReference type="Pfam" id="PF25876">
    <property type="entry name" value="HH_MFP_RND"/>
    <property type="match status" value="1"/>
</dbReference>
<sequence length="387" mass="42105">MPVWRKVPWPLRFLIAGTVLLAVTAAAWLMLRTPPADYLTAPVRRGDLQVLVQATGKLEASESVSVGAQVSGQITALHVANGDRVEKGQLIAEIDDSNQINELRIAQAALRVFEAQRAAKVASLKKATLTYQRQQRLLREDASSRKAYEEAEADLAEVRAGIDELDAQIVQANIKVDKEKVNLSYTRVTAPVSGTVVAVIARAGQTVNAAQSAPIIVKLAQLDTMTVKTQISEADITRIAPDQRLFFTIFSEPDHRYYARLRAIEQAPESINKEDDTSHTDSASNAAVYYNALFDVPNPDHRLRINMTAQVSLILHEVKDTLLIPAAALTQAGGKGSYTLRVAVKGKAVERKVSIGLNNFVDAQVLSGLQAGEQVILAQDEPPATEM</sequence>
<feature type="transmembrane region" description="Helical" evidence="9">
    <location>
        <begin position="12"/>
        <end position="31"/>
    </location>
</feature>
<evidence type="ECO:0000259" key="13">
    <source>
        <dbReference type="Pfam" id="PF25967"/>
    </source>
</evidence>
<dbReference type="Gene3D" id="2.40.420.20">
    <property type="match status" value="1"/>
</dbReference>
<accession>W0HX31</accession>
<evidence type="ECO:0000256" key="4">
    <source>
        <dbReference type="ARBA" id="ARBA00022475"/>
    </source>
</evidence>
<evidence type="ECO:0000256" key="7">
    <source>
        <dbReference type="ARBA" id="ARBA00023136"/>
    </source>
</evidence>
<protein>
    <submittedName>
        <fullName evidence="14">Putative secretion protein</fullName>
    </submittedName>
</protein>
<evidence type="ECO:0000256" key="1">
    <source>
        <dbReference type="ARBA" id="ARBA00004236"/>
    </source>
</evidence>
<feature type="domain" description="Multidrug resistance protein MdtA-like alpha-helical hairpin" evidence="10">
    <location>
        <begin position="111"/>
        <end position="186"/>
    </location>
</feature>
<comment type="subcellular location">
    <subcellularLocation>
        <location evidence="1">Cell membrane</location>
    </subcellularLocation>
</comment>
<dbReference type="GO" id="GO:1990195">
    <property type="term" value="C:macrolide transmembrane transporter complex"/>
    <property type="evidence" value="ECO:0007669"/>
    <property type="project" value="InterPro"/>
</dbReference>
<dbReference type="GO" id="GO:1990281">
    <property type="term" value="C:efflux pump complex"/>
    <property type="evidence" value="ECO:0007669"/>
    <property type="project" value="TreeGrafter"/>
</dbReference>
<organism evidence="14 15">
    <name type="scientific">Sodalis praecaptivus</name>
    <dbReference type="NCBI Taxonomy" id="1239307"/>
    <lineage>
        <taxon>Bacteria</taxon>
        <taxon>Pseudomonadati</taxon>
        <taxon>Pseudomonadota</taxon>
        <taxon>Gammaproteobacteria</taxon>
        <taxon>Enterobacterales</taxon>
        <taxon>Bruguierivoracaceae</taxon>
        <taxon>Sodalis</taxon>
    </lineage>
</organism>
<feature type="coiled-coil region" evidence="8">
    <location>
        <begin position="148"/>
        <end position="182"/>
    </location>
</feature>
<dbReference type="Gene3D" id="2.40.50.100">
    <property type="match status" value="2"/>
</dbReference>
<evidence type="ECO:0000256" key="3">
    <source>
        <dbReference type="ARBA" id="ARBA00022448"/>
    </source>
</evidence>
<evidence type="ECO:0000256" key="8">
    <source>
        <dbReference type="SAM" id="Coils"/>
    </source>
</evidence>
<keyword evidence="9" id="KW-1133">Transmembrane helix</keyword>
<dbReference type="GO" id="GO:0030313">
    <property type="term" value="C:cell envelope"/>
    <property type="evidence" value="ECO:0007669"/>
    <property type="project" value="UniProtKB-SubCell"/>
</dbReference>
<dbReference type="PANTHER" id="PTHR30469">
    <property type="entry name" value="MULTIDRUG RESISTANCE PROTEIN MDTA"/>
    <property type="match status" value="1"/>
</dbReference>
<evidence type="ECO:0000313" key="14">
    <source>
        <dbReference type="EMBL" id="AHF77062.1"/>
    </source>
</evidence>
<dbReference type="InterPro" id="IPR058627">
    <property type="entry name" value="MdtA-like_C"/>
</dbReference>
<evidence type="ECO:0000256" key="9">
    <source>
        <dbReference type="SAM" id="Phobius"/>
    </source>
</evidence>
<keyword evidence="15" id="KW-1185">Reference proteome</keyword>
<keyword evidence="4" id="KW-1003">Cell membrane</keyword>
<dbReference type="GO" id="GO:0015562">
    <property type="term" value="F:efflux transmembrane transporter activity"/>
    <property type="evidence" value="ECO:0007669"/>
    <property type="project" value="TreeGrafter"/>
</dbReference>
<proteinExistence type="inferred from homology"/>
<keyword evidence="7 9" id="KW-0472">Membrane</keyword>
<evidence type="ECO:0000256" key="6">
    <source>
        <dbReference type="ARBA" id="ARBA00023054"/>
    </source>
</evidence>
<name>W0HX31_9GAMM</name>
<keyword evidence="6 8" id="KW-0175">Coiled coil</keyword>
<dbReference type="InterPro" id="IPR030190">
    <property type="entry name" value="MacA_alpha-hairpin_sf"/>
</dbReference>
<dbReference type="RefSeq" id="WP_025422197.1">
    <property type="nucleotide sequence ID" value="NZ_CP006569.1"/>
</dbReference>
<keyword evidence="5" id="KW-0997">Cell inner membrane</keyword>
<dbReference type="HOGENOM" id="CLU_018816_14_1_6"/>
<evidence type="ECO:0000259" key="10">
    <source>
        <dbReference type="Pfam" id="PF25876"/>
    </source>
</evidence>
<dbReference type="Proteomes" id="UP000019028">
    <property type="component" value="Chromosome"/>
</dbReference>
<dbReference type="InterPro" id="IPR058626">
    <property type="entry name" value="MdtA-like_b-barrel"/>
</dbReference>
<dbReference type="GO" id="GO:0019898">
    <property type="term" value="C:extrinsic component of membrane"/>
    <property type="evidence" value="ECO:0007669"/>
    <property type="project" value="InterPro"/>
</dbReference>
<dbReference type="Pfam" id="PF25967">
    <property type="entry name" value="RND-MFP_C"/>
    <property type="match status" value="1"/>
</dbReference>
<keyword evidence="3" id="KW-0813">Transport</keyword>
<dbReference type="OrthoDB" id="9791520at2"/>
<evidence type="ECO:0000259" key="11">
    <source>
        <dbReference type="Pfam" id="PF25917"/>
    </source>
</evidence>
<dbReference type="GO" id="GO:1990961">
    <property type="term" value="P:xenobiotic detoxification by transmembrane export across the plasma membrane"/>
    <property type="evidence" value="ECO:0007669"/>
    <property type="project" value="InterPro"/>
</dbReference>
<evidence type="ECO:0000256" key="2">
    <source>
        <dbReference type="ARBA" id="ARBA00009477"/>
    </source>
</evidence>
<dbReference type="InterPro" id="IPR006143">
    <property type="entry name" value="RND_pump_MFP"/>
</dbReference>
<dbReference type="Pfam" id="PF25944">
    <property type="entry name" value="Beta-barrel_RND"/>
    <property type="match status" value="1"/>
</dbReference>
<dbReference type="KEGG" id="sod:Sant_2012"/>
<dbReference type="AlphaFoldDB" id="W0HX31"/>
<dbReference type="Gene3D" id="2.40.30.170">
    <property type="match status" value="1"/>
</dbReference>
<dbReference type="InterPro" id="IPR058624">
    <property type="entry name" value="MdtA-like_HH"/>
</dbReference>
<evidence type="ECO:0000256" key="5">
    <source>
        <dbReference type="ARBA" id="ARBA00022519"/>
    </source>
</evidence>
<feature type="domain" description="Multidrug resistance protein MdtA-like barrel-sandwich hybrid" evidence="11">
    <location>
        <begin position="63"/>
        <end position="217"/>
    </location>
</feature>
<reference evidence="14 15" key="1">
    <citation type="journal article" date="2014" name="Genome Biol. Evol.">
        <title>Genome degeneration and adaptation in a nascent stage of symbiosis.</title>
        <authorList>
            <person name="Oakeson K.F."/>
            <person name="Gil R."/>
            <person name="Clayton A.L."/>
            <person name="Dunn D.M."/>
            <person name="von Niederhausern A.C."/>
            <person name="Hamil C."/>
            <person name="Aoyagi A."/>
            <person name="Duval B."/>
            <person name="Baca A."/>
            <person name="Silva F.J."/>
            <person name="Vallier A."/>
            <person name="Jackson D.G."/>
            <person name="Latorre A."/>
            <person name="Weiss R.B."/>
            <person name="Heddi A."/>
            <person name="Moya A."/>
            <person name="Dale C."/>
        </authorList>
    </citation>
    <scope>NUCLEOTIDE SEQUENCE [LARGE SCALE GENOMIC DNA]</scope>
    <source>
        <strain evidence="14 15">HS1</strain>
    </source>
</reference>
<dbReference type="PANTHER" id="PTHR30469:SF33">
    <property type="entry name" value="SLR1207 PROTEIN"/>
    <property type="match status" value="1"/>
</dbReference>
<gene>
    <name evidence="14" type="primary">etsA</name>
    <name evidence="14" type="ORF">Sant_2012</name>
</gene>